<keyword evidence="3" id="KW-0285">Flavoprotein</keyword>
<dbReference type="EMBL" id="JNBY01000083">
    <property type="protein sequence ID" value="KDN85489.1"/>
    <property type="molecule type" value="Genomic_DNA"/>
</dbReference>
<evidence type="ECO:0000256" key="5">
    <source>
        <dbReference type="ARBA" id="ARBA00023002"/>
    </source>
</evidence>
<evidence type="ECO:0000313" key="8">
    <source>
        <dbReference type="Proteomes" id="UP000027178"/>
    </source>
</evidence>
<dbReference type="InterPro" id="IPR051169">
    <property type="entry name" value="NADH-Q_oxidoreductase"/>
</dbReference>
<reference evidence="7 8" key="1">
    <citation type="submission" date="2014-05" db="EMBL/GenBank/DDBJ databases">
        <title>Draft Genome Sequence of Kitasatospora cheerisanensis KCTC 2395.</title>
        <authorList>
            <person name="Nam D.H."/>
        </authorList>
    </citation>
    <scope>NUCLEOTIDE SEQUENCE [LARGE SCALE GENOMIC DNA]</scope>
    <source>
        <strain evidence="7 8">KCTC 2395</strain>
    </source>
</reference>
<accession>A0A066YZR0</accession>
<keyword evidence="8" id="KW-1185">Reference proteome</keyword>
<proteinExistence type="inferred from homology"/>
<evidence type="ECO:0000313" key="7">
    <source>
        <dbReference type="EMBL" id="KDN85489.1"/>
    </source>
</evidence>
<comment type="cofactor">
    <cofactor evidence="1">
        <name>FAD</name>
        <dbReference type="ChEBI" id="CHEBI:57692"/>
    </cofactor>
</comment>
<evidence type="ECO:0000259" key="6">
    <source>
        <dbReference type="Pfam" id="PF07992"/>
    </source>
</evidence>
<keyword evidence="4" id="KW-0274">FAD</keyword>
<dbReference type="PATRIC" id="fig|1348663.4.peg.2624"/>
<dbReference type="InterPro" id="IPR036188">
    <property type="entry name" value="FAD/NAD-bd_sf"/>
</dbReference>
<dbReference type="PRINTS" id="PR00368">
    <property type="entry name" value="FADPNR"/>
</dbReference>
<dbReference type="Gene3D" id="3.50.50.100">
    <property type="match status" value="1"/>
</dbReference>
<dbReference type="PANTHER" id="PTHR42913:SF3">
    <property type="entry name" value="64 KDA MITOCHONDRIAL NADH DEHYDROGENASE (EUROFUNG)"/>
    <property type="match status" value="1"/>
</dbReference>
<feature type="domain" description="FAD/NAD(P)-binding" evidence="6">
    <location>
        <begin position="10"/>
        <end position="289"/>
    </location>
</feature>
<sequence length="361" mass="37866">MKEDEMTGKHIVVIGAGYAGLSAAAGIGRGPDRVTLIAPERRFAHRVRQHEIAAGRRVSRPEIAHVLRGRKVAHRATRVVELDLAGRKVVTEDGERIAYDTLVYALGSRVAWSGVPGAAEHAYSADRAEELHRRIADAAAPGTIAVVGGGATGIELAAELAEAHPGWQVRLVASGQVGGWLSARGRAHVLAVLGRLGVRVDEAHQVTTVTTAGLETSAGPVRAEVVVWAGSLEPHPLAAESGLAVTGSGRAVVDDHLRSVSHPEVYVIGDAAAVEVPGVGQLRMACATAQPQGRYLGRLLRGRTDKPFSYRYAVQCLSLGRGEALVQLIHGDDSMRPGVVTGLAGRLVKAAIVTGLPLSLR</sequence>
<dbReference type="Proteomes" id="UP000027178">
    <property type="component" value="Unassembled WGS sequence"/>
</dbReference>
<dbReference type="InterPro" id="IPR023753">
    <property type="entry name" value="FAD/NAD-binding_dom"/>
</dbReference>
<dbReference type="GO" id="GO:0003955">
    <property type="term" value="F:NAD(P)H dehydrogenase (quinone) activity"/>
    <property type="evidence" value="ECO:0007669"/>
    <property type="project" value="TreeGrafter"/>
</dbReference>
<dbReference type="PANTHER" id="PTHR42913">
    <property type="entry name" value="APOPTOSIS-INDUCING FACTOR 1"/>
    <property type="match status" value="1"/>
</dbReference>
<dbReference type="AlphaFoldDB" id="A0A066YZR0"/>
<dbReference type="SUPFAM" id="SSF51905">
    <property type="entry name" value="FAD/NAD(P)-binding domain"/>
    <property type="match status" value="1"/>
</dbReference>
<evidence type="ECO:0000256" key="1">
    <source>
        <dbReference type="ARBA" id="ARBA00001974"/>
    </source>
</evidence>
<evidence type="ECO:0000256" key="4">
    <source>
        <dbReference type="ARBA" id="ARBA00022827"/>
    </source>
</evidence>
<gene>
    <name evidence="7" type="ORF">KCH_27200</name>
</gene>
<dbReference type="eggNOG" id="COG1252">
    <property type="taxonomic scope" value="Bacteria"/>
</dbReference>
<comment type="similarity">
    <text evidence="2">Belongs to the NADH dehydrogenase family.</text>
</comment>
<organism evidence="7 8">
    <name type="scientific">Kitasatospora cheerisanensis KCTC 2395</name>
    <dbReference type="NCBI Taxonomy" id="1348663"/>
    <lineage>
        <taxon>Bacteria</taxon>
        <taxon>Bacillati</taxon>
        <taxon>Actinomycetota</taxon>
        <taxon>Actinomycetes</taxon>
        <taxon>Kitasatosporales</taxon>
        <taxon>Streptomycetaceae</taxon>
        <taxon>Kitasatospora</taxon>
    </lineage>
</organism>
<name>A0A066YZR0_9ACTN</name>
<dbReference type="GO" id="GO:0019646">
    <property type="term" value="P:aerobic electron transport chain"/>
    <property type="evidence" value="ECO:0007669"/>
    <property type="project" value="TreeGrafter"/>
</dbReference>
<dbReference type="HOGENOM" id="CLU_021377_8_1_11"/>
<evidence type="ECO:0000256" key="2">
    <source>
        <dbReference type="ARBA" id="ARBA00005272"/>
    </source>
</evidence>
<dbReference type="Pfam" id="PF07992">
    <property type="entry name" value="Pyr_redox_2"/>
    <property type="match status" value="1"/>
</dbReference>
<dbReference type="PRINTS" id="PR00469">
    <property type="entry name" value="PNDRDTASEII"/>
</dbReference>
<comment type="caution">
    <text evidence="7">The sequence shown here is derived from an EMBL/GenBank/DDBJ whole genome shotgun (WGS) entry which is preliminary data.</text>
</comment>
<keyword evidence="5" id="KW-0560">Oxidoreductase</keyword>
<protein>
    <submittedName>
        <fullName evidence="7">Putative oxidoreductase</fullName>
    </submittedName>
</protein>
<evidence type="ECO:0000256" key="3">
    <source>
        <dbReference type="ARBA" id="ARBA00022630"/>
    </source>
</evidence>